<comment type="caution">
    <text evidence="9">The sequence shown here is derived from an EMBL/GenBank/DDBJ whole genome shotgun (WGS) entry which is preliminary data.</text>
</comment>
<evidence type="ECO:0000256" key="3">
    <source>
        <dbReference type="ARBA" id="ARBA00022692"/>
    </source>
</evidence>
<dbReference type="PANTHER" id="PTHR31204">
    <property type="entry name" value="SIGMA INTRACELLULAR RECEPTOR 2"/>
    <property type="match status" value="1"/>
</dbReference>
<dbReference type="InterPro" id="IPR033118">
    <property type="entry name" value="EXPERA"/>
</dbReference>
<evidence type="ECO:0000256" key="7">
    <source>
        <dbReference type="PIRNR" id="PIRNR031032"/>
    </source>
</evidence>
<gene>
    <name evidence="9" type="ORF">OC846_002380</name>
</gene>
<proteinExistence type="inferred from homology"/>
<comment type="similarity">
    <text evidence="2">Belongs to the TMEM97/sigma-2 receptor family.</text>
</comment>
<dbReference type="Proteomes" id="UP001176517">
    <property type="component" value="Unassembled WGS sequence"/>
</dbReference>
<keyword evidence="6 7" id="KW-0472">Membrane</keyword>
<dbReference type="AlphaFoldDB" id="A0AAN6JT01"/>
<dbReference type="GO" id="GO:0005789">
    <property type="term" value="C:endoplasmic reticulum membrane"/>
    <property type="evidence" value="ECO:0007669"/>
    <property type="project" value="UniProtKB-SubCell"/>
</dbReference>
<feature type="transmembrane region" description="Helical" evidence="7">
    <location>
        <begin position="108"/>
        <end position="129"/>
    </location>
</feature>
<feature type="transmembrane region" description="Helical" evidence="7">
    <location>
        <begin position="141"/>
        <end position="161"/>
    </location>
</feature>
<comment type="subcellular location">
    <subcellularLocation>
        <location evidence="1">Endoplasmic reticulum membrane</location>
        <topology evidence="1">Multi-pass membrane protein</topology>
    </subcellularLocation>
</comment>
<feature type="transmembrane region" description="Helical" evidence="7">
    <location>
        <begin position="72"/>
        <end position="96"/>
    </location>
</feature>
<keyword evidence="3 7" id="KW-0812">Transmembrane</keyword>
<dbReference type="InterPro" id="IPR051987">
    <property type="entry name" value="Sigma-2_receptor-like"/>
</dbReference>
<sequence length="192" mass="21426">MSRPKARSLLQRPVDAFYVVFLSFHLIASLLVDGQAFYPPKLVPAALKQVLLDYIRDSNDPLIQSAQSPKYVWFWSALVLEFVIQVPCFAVGAWALAKDDRRVYPLMIAYAACAGVTTFQCLLTVLIGAERATLTDQQLRFILNSYVPFFAIPTFMLFDMVRRTTALLSKAEQDAETSAVVNGPRGKAVKSD</sequence>
<evidence type="ECO:0000256" key="2">
    <source>
        <dbReference type="ARBA" id="ARBA00009096"/>
    </source>
</evidence>
<feature type="transmembrane region" description="Helical" evidence="7">
    <location>
        <begin position="16"/>
        <end position="38"/>
    </location>
</feature>
<dbReference type="Pfam" id="PF05241">
    <property type="entry name" value="EBP"/>
    <property type="match status" value="1"/>
</dbReference>
<accession>A0AAN6JT01</accession>
<evidence type="ECO:0000313" key="10">
    <source>
        <dbReference type="Proteomes" id="UP001176517"/>
    </source>
</evidence>
<dbReference type="PIRSF" id="PIRSF031032">
    <property type="entry name" value="TMP_97_prd"/>
    <property type="match status" value="1"/>
</dbReference>
<dbReference type="PANTHER" id="PTHR31204:SF1">
    <property type="entry name" value="SIGMA INTRACELLULAR RECEPTOR 2"/>
    <property type="match status" value="1"/>
</dbReference>
<feature type="domain" description="EXPERA" evidence="8">
    <location>
        <begin position="14"/>
        <end position="157"/>
    </location>
</feature>
<organism evidence="9 10">
    <name type="scientific">Tilletia horrida</name>
    <dbReference type="NCBI Taxonomy" id="155126"/>
    <lineage>
        <taxon>Eukaryota</taxon>
        <taxon>Fungi</taxon>
        <taxon>Dikarya</taxon>
        <taxon>Basidiomycota</taxon>
        <taxon>Ustilaginomycotina</taxon>
        <taxon>Exobasidiomycetes</taxon>
        <taxon>Tilletiales</taxon>
        <taxon>Tilletiaceae</taxon>
        <taxon>Tilletia</taxon>
    </lineage>
</organism>
<name>A0AAN6JT01_9BASI</name>
<evidence type="ECO:0000313" key="9">
    <source>
        <dbReference type="EMBL" id="KAK0553722.1"/>
    </source>
</evidence>
<keyword evidence="5 7" id="KW-1133">Transmembrane helix</keyword>
<keyword evidence="4 7" id="KW-0256">Endoplasmic reticulum</keyword>
<dbReference type="InterPro" id="IPR016964">
    <property type="entry name" value="Sigma2_recept"/>
</dbReference>
<evidence type="ECO:0000256" key="5">
    <source>
        <dbReference type="ARBA" id="ARBA00022989"/>
    </source>
</evidence>
<dbReference type="EMBL" id="JAPDMZ010000046">
    <property type="protein sequence ID" value="KAK0553722.1"/>
    <property type="molecule type" value="Genomic_DNA"/>
</dbReference>
<evidence type="ECO:0000256" key="6">
    <source>
        <dbReference type="ARBA" id="ARBA00023136"/>
    </source>
</evidence>
<evidence type="ECO:0000256" key="1">
    <source>
        <dbReference type="ARBA" id="ARBA00004477"/>
    </source>
</evidence>
<evidence type="ECO:0000256" key="4">
    <source>
        <dbReference type="ARBA" id="ARBA00022824"/>
    </source>
</evidence>
<keyword evidence="10" id="KW-1185">Reference proteome</keyword>
<protein>
    <recommendedName>
        <fullName evidence="7">Efficient mitochondria targeting-associated protein 19</fullName>
    </recommendedName>
</protein>
<evidence type="ECO:0000259" key="8">
    <source>
        <dbReference type="PROSITE" id="PS51751"/>
    </source>
</evidence>
<dbReference type="PROSITE" id="PS51751">
    <property type="entry name" value="EXPERA"/>
    <property type="match status" value="1"/>
</dbReference>
<reference evidence="9" key="1">
    <citation type="journal article" date="2023" name="PhytoFront">
        <title>Draft Genome Resources of Seven Strains of Tilletia horrida, Causal Agent of Kernel Smut of Rice.</title>
        <authorList>
            <person name="Khanal S."/>
            <person name="Antony Babu S."/>
            <person name="Zhou X.G."/>
        </authorList>
    </citation>
    <scope>NUCLEOTIDE SEQUENCE</scope>
    <source>
        <strain evidence="9">TX6</strain>
    </source>
</reference>